<sequence length="153" mass="17255">MPCEVREKTLVAWSREREAAATRSRTPPLSSAPPFFVQRSTVPRPSSGNWKWCTPHLPPPPRSAPLAGATATEVVTSRSLSALKFPHLRQRRRPGGHPLSPRCLDIISVLLYPKTLFSIAWCLSICRSLRIFHSEQERMFLILFIHNVIYGSA</sequence>
<evidence type="ECO:0000313" key="3">
    <source>
        <dbReference type="Proteomes" id="UP000324705"/>
    </source>
</evidence>
<dbReference type="EMBL" id="LT934122">
    <property type="protein sequence ID" value="VAI60715.1"/>
    <property type="molecule type" value="Genomic_DNA"/>
</dbReference>
<organism evidence="2 3">
    <name type="scientific">Triticum turgidum subsp. durum</name>
    <name type="common">Durum wheat</name>
    <name type="synonym">Triticum durum</name>
    <dbReference type="NCBI Taxonomy" id="4567"/>
    <lineage>
        <taxon>Eukaryota</taxon>
        <taxon>Viridiplantae</taxon>
        <taxon>Streptophyta</taxon>
        <taxon>Embryophyta</taxon>
        <taxon>Tracheophyta</taxon>
        <taxon>Spermatophyta</taxon>
        <taxon>Magnoliopsida</taxon>
        <taxon>Liliopsida</taxon>
        <taxon>Poales</taxon>
        <taxon>Poaceae</taxon>
        <taxon>BOP clade</taxon>
        <taxon>Pooideae</taxon>
        <taxon>Triticodae</taxon>
        <taxon>Triticeae</taxon>
        <taxon>Triticinae</taxon>
        <taxon>Triticum</taxon>
    </lineage>
</organism>
<feature type="region of interest" description="Disordered" evidence="1">
    <location>
        <begin position="16"/>
        <end position="35"/>
    </location>
</feature>
<evidence type="ECO:0000256" key="1">
    <source>
        <dbReference type="SAM" id="MobiDB-lite"/>
    </source>
</evidence>
<reference evidence="2 3" key="1">
    <citation type="submission" date="2017-09" db="EMBL/GenBank/DDBJ databases">
        <authorList>
            <consortium name="International Durum Wheat Genome Sequencing Consortium (IDWGSC)"/>
            <person name="Milanesi L."/>
        </authorList>
    </citation>
    <scope>NUCLEOTIDE SEQUENCE [LARGE SCALE GENOMIC DNA]</scope>
    <source>
        <strain evidence="3">cv. Svevo</strain>
    </source>
</reference>
<name>A0A9R1BDJ1_TRITD</name>
<accession>A0A9R1BDJ1</accession>
<gene>
    <name evidence="2" type="ORF">TRITD_6Bv1G177110</name>
</gene>
<proteinExistence type="predicted"/>
<evidence type="ECO:0000313" key="2">
    <source>
        <dbReference type="EMBL" id="VAI60715.1"/>
    </source>
</evidence>
<protein>
    <submittedName>
        <fullName evidence="2">Uncharacterized protein</fullName>
    </submittedName>
</protein>
<dbReference type="Gramene" id="TRITD6Bv1G177110.2">
    <property type="protein sequence ID" value="TRITD6Bv1G177110.2"/>
    <property type="gene ID" value="TRITD6Bv1G177110"/>
</dbReference>
<dbReference type="Proteomes" id="UP000324705">
    <property type="component" value="Chromosome 6B"/>
</dbReference>
<keyword evidence="3" id="KW-1185">Reference proteome</keyword>
<dbReference type="AlphaFoldDB" id="A0A9R1BDJ1"/>